<protein>
    <submittedName>
        <fullName evidence="1">Uncharacterized protein</fullName>
    </submittedName>
</protein>
<evidence type="ECO:0000313" key="2">
    <source>
        <dbReference type="Proteomes" id="UP000219338"/>
    </source>
</evidence>
<proteinExistence type="predicted"/>
<reference evidence="2" key="1">
    <citation type="journal article" date="2017" name="Nat. Ecol. Evol.">
        <title>Genome expansion and lineage-specific genetic innovations in the forest pathogenic fungi Armillaria.</title>
        <authorList>
            <person name="Sipos G."/>
            <person name="Prasanna A.N."/>
            <person name="Walter M.C."/>
            <person name="O'Connor E."/>
            <person name="Balint B."/>
            <person name="Krizsan K."/>
            <person name="Kiss B."/>
            <person name="Hess J."/>
            <person name="Varga T."/>
            <person name="Slot J."/>
            <person name="Riley R."/>
            <person name="Boka B."/>
            <person name="Rigling D."/>
            <person name="Barry K."/>
            <person name="Lee J."/>
            <person name="Mihaltcheva S."/>
            <person name="LaButti K."/>
            <person name="Lipzen A."/>
            <person name="Waldron R."/>
            <person name="Moloney N.M."/>
            <person name="Sperisen C."/>
            <person name="Kredics L."/>
            <person name="Vagvoelgyi C."/>
            <person name="Patrignani A."/>
            <person name="Fitzpatrick D."/>
            <person name="Nagy I."/>
            <person name="Doyle S."/>
            <person name="Anderson J.B."/>
            <person name="Grigoriev I.V."/>
            <person name="Gueldener U."/>
            <person name="Muensterkoetter M."/>
            <person name="Nagy L.G."/>
        </authorList>
    </citation>
    <scope>NUCLEOTIDE SEQUENCE [LARGE SCALE GENOMIC DNA]</scope>
    <source>
        <strain evidence="2">C18/9</strain>
    </source>
</reference>
<dbReference type="Proteomes" id="UP000219338">
    <property type="component" value="Unassembled WGS sequence"/>
</dbReference>
<keyword evidence="2" id="KW-1185">Reference proteome</keyword>
<name>A0A284R3L3_ARMOS</name>
<dbReference type="EMBL" id="FUEG01000004">
    <property type="protein sequence ID" value="SJL03301.1"/>
    <property type="molecule type" value="Genomic_DNA"/>
</dbReference>
<accession>A0A284R3L3</accession>
<gene>
    <name evidence="1" type="ORF">ARMOST_06654</name>
</gene>
<dbReference type="AlphaFoldDB" id="A0A284R3L3"/>
<sequence length="149" mass="16717">MSTPEYTLTISQYLHNGPPSSSTGFQKMVHGYPPSSAFSLLLSMPKRRSSCCSSLQSLFIFNTPRFLAKHSPKAPHPTKKTEIIDALAHSRIELRTRQNRACSPAHNFLYYNGTCASTLGLPFVVQWHIARFHLPLDFYSTHFVAFASA</sequence>
<organism evidence="1 2">
    <name type="scientific">Armillaria ostoyae</name>
    <name type="common">Armillaria root rot fungus</name>
    <dbReference type="NCBI Taxonomy" id="47428"/>
    <lineage>
        <taxon>Eukaryota</taxon>
        <taxon>Fungi</taxon>
        <taxon>Dikarya</taxon>
        <taxon>Basidiomycota</taxon>
        <taxon>Agaricomycotina</taxon>
        <taxon>Agaricomycetes</taxon>
        <taxon>Agaricomycetidae</taxon>
        <taxon>Agaricales</taxon>
        <taxon>Marasmiineae</taxon>
        <taxon>Physalacriaceae</taxon>
        <taxon>Armillaria</taxon>
    </lineage>
</organism>
<evidence type="ECO:0000313" key="1">
    <source>
        <dbReference type="EMBL" id="SJL03301.1"/>
    </source>
</evidence>